<gene>
    <name evidence="9" type="ORF">BDW02DRAFT_490906</name>
</gene>
<comment type="similarity">
    <text evidence="2">Belongs to the amino acid/polyamine transporter 2 family.</text>
</comment>
<evidence type="ECO:0000256" key="2">
    <source>
        <dbReference type="ARBA" id="ARBA00008066"/>
    </source>
</evidence>
<feature type="transmembrane region" description="Helical" evidence="7">
    <location>
        <begin position="174"/>
        <end position="199"/>
    </location>
</feature>
<protein>
    <recommendedName>
        <fullName evidence="8">Amino acid transporter transmembrane domain-containing protein</fullName>
    </recommendedName>
</protein>
<dbReference type="Gene3D" id="1.20.1740.10">
    <property type="entry name" value="Amino acid/polyamine transporter I"/>
    <property type="match status" value="1"/>
</dbReference>
<feature type="transmembrane region" description="Helical" evidence="7">
    <location>
        <begin position="455"/>
        <end position="480"/>
    </location>
</feature>
<feature type="transmembrane region" description="Helical" evidence="7">
    <location>
        <begin position="205"/>
        <end position="225"/>
    </location>
</feature>
<keyword evidence="3 7" id="KW-0812">Transmembrane</keyword>
<feature type="transmembrane region" description="Helical" evidence="7">
    <location>
        <begin position="429"/>
        <end position="449"/>
    </location>
</feature>
<feature type="transmembrane region" description="Helical" evidence="7">
    <location>
        <begin position="237"/>
        <end position="259"/>
    </location>
</feature>
<dbReference type="InterPro" id="IPR013057">
    <property type="entry name" value="AA_transpt_TM"/>
</dbReference>
<organism evidence="9 10">
    <name type="scientific">Decorospora gaudefroyi</name>
    <dbReference type="NCBI Taxonomy" id="184978"/>
    <lineage>
        <taxon>Eukaryota</taxon>
        <taxon>Fungi</taxon>
        <taxon>Dikarya</taxon>
        <taxon>Ascomycota</taxon>
        <taxon>Pezizomycotina</taxon>
        <taxon>Dothideomycetes</taxon>
        <taxon>Pleosporomycetidae</taxon>
        <taxon>Pleosporales</taxon>
        <taxon>Pleosporineae</taxon>
        <taxon>Pleosporaceae</taxon>
        <taxon>Decorospora</taxon>
    </lineage>
</organism>
<comment type="subcellular location">
    <subcellularLocation>
        <location evidence="1">Membrane</location>
        <topology evidence="1">Multi-pass membrane protein</topology>
    </subcellularLocation>
</comment>
<name>A0A6A5KNX0_9PLEO</name>
<feature type="compositionally biased region" description="Basic and acidic residues" evidence="6">
    <location>
        <begin position="63"/>
        <end position="74"/>
    </location>
</feature>
<keyword evidence="10" id="KW-1185">Reference proteome</keyword>
<feature type="transmembrane region" description="Helical" evidence="7">
    <location>
        <begin position="279"/>
        <end position="301"/>
    </location>
</feature>
<dbReference type="PANTHER" id="PTHR22950">
    <property type="entry name" value="AMINO ACID TRANSPORTER"/>
    <property type="match status" value="1"/>
</dbReference>
<sequence>MDHYSAATAQHDPPKQHHDIDNKPKALNGISAQRPTIALAADPTHIPEYPLRHENLVDVEKFDSSSHNDTHLGDVSDIQNASKRPASGEPRASKKLTTSQTVIIFLTNEIGIGILSLPAAFNTLGFFPGILCLVGMGLLSLYTAYNLIQYWRKYPYMINIVDYGRVLGGPWMEAVFAVCFLINMALISASAVVTISIGLNTVSDHATCTVVFTVVAAVAMWAMCVPHSMRFVSWASWPCTISIISTVLIVMITLGVQGPRGPQAPLNLKAIGNPTFTEAVSAFLNIGFAFAGNQAFPTVLAEMENPSRDYPRAVTIEKCMTITIYTIVASVVYALSGEQVASPALGSLQTSMAKVSYGVIFIGLLGTGLVFGMTAGRYLHVFFMRQINLFQAKKQADGKDSNSSNISQNSRGRRISVTVPELSKMTQRAVWLFSVTLFWVVVWILANAIPVFSSLLGISAALLLSWFTWGITVLFWFHLNWNGKWRSSSKKLAVAALNCFIMAVTLFMMVPGMYASIDSLLNIFATTKVNGAFTCADNSLL</sequence>
<evidence type="ECO:0000313" key="10">
    <source>
        <dbReference type="Proteomes" id="UP000800040"/>
    </source>
</evidence>
<reference evidence="9" key="1">
    <citation type="submission" date="2020-01" db="EMBL/GenBank/DDBJ databases">
        <authorList>
            <consortium name="DOE Joint Genome Institute"/>
            <person name="Haridas S."/>
            <person name="Albert R."/>
            <person name="Binder M."/>
            <person name="Bloem J."/>
            <person name="Labutti K."/>
            <person name="Salamov A."/>
            <person name="Andreopoulos B."/>
            <person name="Baker S.E."/>
            <person name="Barry K."/>
            <person name="Bills G."/>
            <person name="Bluhm B.H."/>
            <person name="Cannon C."/>
            <person name="Castanera R."/>
            <person name="Culley D.E."/>
            <person name="Daum C."/>
            <person name="Ezra D."/>
            <person name="Gonzalez J.B."/>
            <person name="Henrissat B."/>
            <person name="Kuo A."/>
            <person name="Liang C."/>
            <person name="Lipzen A."/>
            <person name="Lutzoni F."/>
            <person name="Magnuson J."/>
            <person name="Mondo S."/>
            <person name="Nolan M."/>
            <person name="Ohm R."/>
            <person name="Pangilinan J."/>
            <person name="Park H.-J."/>
            <person name="Ramirez L."/>
            <person name="Alfaro M."/>
            <person name="Sun H."/>
            <person name="Tritt A."/>
            <person name="Yoshinaga Y."/>
            <person name="Zwiers L.-H."/>
            <person name="Turgeon B.G."/>
            <person name="Goodwin S.B."/>
            <person name="Spatafora J.W."/>
            <person name="Crous P.W."/>
            <person name="Grigoriev I.V."/>
        </authorList>
    </citation>
    <scope>NUCLEOTIDE SEQUENCE</scope>
    <source>
        <strain evidence="9">P77</strain>
    </source>
</reference>
<accession>A0A6A5KNX0</accession>
<dbReference type="AlphaFoldDB" id="A0A6A5KNX0"/>
<keyword evidence="4 7" id="KW-1133">Transmembrane helix</keyword>
<feature type="transmembrane region" description="Helical" evidence="7">
    <location>
        <begin position="101"/>
        <end position="121"/>
    </location>
</feature>
<dbReference type="PANTHER" id="PTHR22950:SF479">
    <property type="entry name" value="AMINO ACID TRANSPORTER (EUROFUNG)-RELATED"/>
    <property type="match status" value="1"/>
</dbReference>
<dbReference type="EMBL" id="ML975259">
    <property type="protein sequence ID" value="KAF1837662.1"/>
    <property type="molecule type" value="Genomic_DNA"/>
</dbReference>
<feature type="transmembrane region" description="Helical" evidence="7">
    <location>
        <begin position="127"/>
        <end position="148"/>
    </location>
</feature>
<feature type="compositionally biased region" description="Basic and acidic residues" evidence="6">
    <location>
        <begin position="12"/>
        <end position="24"/>
    </location>
</feature>
<feature type="region of interest" description="Disordered" evidence="6">
    <location>
        <begin position="63"/>
        <end position="94"/>
    </location>
</feature>
<evidence type="ECO:0000256" key="1">
    <source>
        <dbReference type="ARBA" id="ARBA00004141"/>
    </source>
</evidence>
<keyword evidence="5 7" id="KW-0472">Membrane</keyword>
<feature type="transmembrane region" description="Helical" evidence="7">
    <location>
        <begin position="313"/>
        <end position="335"/>
    </location>
</feature>
<feature type="transmembrane region" description="Helical" evidence="7">
    <location>
        <begin position="492"/>
        <end position="514"/>
    </location>
</feature>
<dbReference type="Pfam" id="PF01490">
    <property type="entry name" value="Aa_trans"/>
    <property type="match status" value="1"/>
</dbReference>
<dbReference type="Proteomes" id="UP000800040">
    <property type="component" value="Unassembled WGS sequence"/>
</dbReference>
<evidence type="ECO:0000259" key="8">
    <source>
        <dbReference type="Pfam" id="PF01490"/>
    </source>
</evidence>
<evidence type="ECO:0000256" key="4">
    <source>
        <dbReference type="ARBA" id="ARBA00022989"/>
    </source>
</evidence>
<dbReference type="OrthoDB" id="294730at2759"/>
<evidence type="ECO:0000256" key="3">
    <source>
        <dbReference type="ARBA" id="ARBA00022692"/>
    </source>
</evidence>
<dbReference type="GO" id="GO:0015179">
    <property type="term" value="F:L-amino acid transmembrane transporter activity"/>
    <property type="evidence" value="ECO:0007669"/>
    <property type="project" value="TreeGrafter"/>
</dbReference>
<feature type="transmembrane region" description="Helical" evidence="7">
    <location>
        <begin position="355"/>
        <end position="379"/>
    </location>
</feature>
<dbReference type="GO" id="GO:0016020">
    <property type="term" value="C:membrane"/>
    <property type="evidence" value="ECO:0007669"/>
    <property type="project" value="UniProtKB-SubCell"/>
</dbReference>
<feature type="domain" description="Amino acid transporter transmembrane" evidence="8">
    <location>
        <begin position="95"/>
        <end position="514"/>
    </location>
</feature>
<dbReference type="PIRSF" id="PIRSF006060">
    <property type="entry name" value="AA_transporter"/>
    <property type="match status" value="1"/>
</dbReference>
<feature type="region of interest" description="Disordered" evidence="6">
    <location>
        <begin position="1"/>
        <end position="27"/>
    </location>
</feature>
<evidence type="ECO:0000256" key="6">
    <source>
        <dbReference type="SAM" id="MobiDB-lite"/>
    </source>
</evidence>
<evidence type="ECO:0000256" key="7">
    <source>
        <dbReference type="SAM" id="Phobius"/>
    </source>
</evidence>
<evidence type="ECO:0000313" key="9">
    <source>
        <dbReference type="EMBL" id="KAF1837662.1"/>
    </source>
</evidence>
<proteinExistence type="inferred from homology"/>
<evidence type="ECO:0000256" key="5">
    <source>
        <dbReference type="ARBA" id="ARBA00023136"/>
    </source>
</evidence>